<dbReference type="GO" id="GO:0035825">
    <property type="term" value="P:homologous recombination"/>
    <property type="evidence" value="ECO:0000318"/>
    <property type="project" value="GO_Central"/>
</dbReference>
<dbReference type="GeneID" id="104600707"/>
<protein>
    <submittedName>
        <fullName evidence="3">Uncharacterized protein LOC104600707</fullName>
    </submittedName>
</protein>
<dbReference type="Proteomes" id="UP000189703">
    <property type="component" value="Unplaced"/>
</dbReference>
<evidence type="ECO:0000256" key="1">
    <source>
        <dbReference type="SAM" id="MobiDB-lite"/>
    </source>
</evidence>
<dbReference type="eggNOG" id="KOG2043">
    <property type="taxonomic scope" value="Eukaryota"/>
</dbReference>
<dbReference type="GO" id="GO:0004842">
    <property type="term" value="F:ubiquitin-protein transferase activity"/>
    <property type="evidence" value="ECO:0000318"/>
    <property type="project" value="GO_Central"/>
</dbReference>
<dbReference type="PANTHER" id="PTHR47776">
    <property type="entry name" value="F5A8.9 PROTEIN"/>
    <property type="match status" value="1"/>
</dbReference>
<dbReference type="KEGG" id="nnu:104600707"/>
<accession>A0A1U8A4N2</accession>
<dbReference type="eggNOG" id="KOG0825">
    <property type="taxonomic scope" value="Eukaryota"/>
</dbReference>
<dbReference type="OMA" id="IRGMESV"/>
<feature type="compositionally biased region" description="Low complexity" evidence="1">
    <location>
        <begin position="181"/>
        <end position="192"/>
    </location>
</feature>
<dbReference type="SMART" id="SM00184">
    <property type="entry name" value="RING"/>
    <property type="match status" value="1"/>
</dbReference>
<dbReference type="PROSITE" id="PS00518">
    <property type="entry name" value="ZF_RING_1"/>
    <property type="match status" value="1"/>
</dbReference>
<organism evidence="2 3">
    <name type="scientific">Nelumbo nucifera</name>
    <name type="common">Sacred lotus</name>
    <dbReference type="NCBI Taxonomy" id="4432"/>
    <lineage>
        <taxon>Eukaryota</taxon>
        <taxon>Viridiplantae</taxon>
        <taxon>Streptophyta</taxon>
        <taxon>Embryophyta</taxon>
        <taxon>Tracheophyta</taxon>
        <taxon>Spermatophyta</taxon>
        <taxon>Magnoliopsida</taxon>
        <taxon>Proteales</taxon>
        <taxon>Nelumbonaceae</taxon>
        <taxon>Nelumbo</taxon>
    </lineage>
</organism>
<dbReference type="SUPFAM" id="SSF57850">
    <property type="entry name" value="RING/U-box"/>
    <property type="match status" value="1"/>
</dbReference>
<dbReference type="InterPro" id="IPR011011">
    <property type="entry name" value="Znf_FYVE_PHD"/>
</dbReference>
<dbReference type="STRING" id="4432.A0A1U8A4N2"/>
<sequence length="529" mass="59290">MEAESLEGEITRRSNLHGDSTIRGMGSVVATVSGYHGSERFKLIKLINQTGANYVGTMTRSTTHLVCWKFEGRKYDMARSFGTLIVSHSWFEDCLKEGKRLPERPYIMQCGQKVGPLMWKAPVFAGKETLFTSKRGKAFKDLTNVCEDTDELVEMAWTNSHLLTQKLLPRLEERKGSSLVTQKSKGQKTSKQYRSGTEDCSFEPLLSGMVGMQQESSPHPSLFSKRHKTNVVSAVESTSAAGTTRKSRRLVKKNASGGIVETADLNFEKEFYLTETSYNINHASNDSNALRNENSLAAQEANNKREHGNGELENLEDISELNDMDVSNSLDRVRELVLPTQERTSENVCPDIEKNLNEEFEDVLSGETGELPTSTDLSCVICWTDFSSTRGVLPCGHRFCYSCIQSWADHMVSRRKVSTCPLCKATFVSITKVDDAASSDQKIYSQTIPYASGATDVFLYPDREMSNFGAQPLVVSVCFKCRFREPEDLLITCHLCQSRCVHSYCLDPPLVPWTCDHCRGLGMLYHSIR</sequence>
<dbReference type="SMART" id="SM00292">
    <property type="entry name" value="BRCT"/>
    <property type="match status" value="1"/>
</dbReference>
<name>A0A1U8A4N2_NELNU</name>
<dbReference type="SUPFAM" id="SSF52113">
    <property type="entry name" value="BRCT domain"/>
    <property type="match status" value="1"/>
</dbReference>
<dbReference type="FunCoup" id="A0A1U8A4N2">
    <property type="interactions" value="604"/>
</dbReference>
<dbReference type="PROSITE" id="PS50089">
    <property type="entry name" value="ZF_RING_2"/>
    <property type="match status" value="1"/>
</dbReference>
<dbReference type="OrthoDB" id="251770at2759"/>
<dbReference type="InterPro" id="IPR017907">
    <property type="entry name" value="Znf_RING_CS"/>
</dbReference>
<dbReference type="RefSeq" id="XP_010262109.1">
    <property type="nucleotide sequence ID" value="XM_010263807.2"/>
</dbReference>
<keyword evidence="2" id="KW-1185">Reference proteome</keyword>
<evidence type="ECO:0000313" key="3">
    <source>
        <dbReference type="RefSeq" id="XP_010262109.1"/>
    </source>
</evidence>
<dbReference type="PANTHER" id="PTHR47776:SF2">
    <property type="entry name" value="RING-TYPE E3 UBIQUITIN TRANSFERASE BRCA1"/>
    <property type="match status" value="1"/>
</dbReference>
<dbReference type="InterPro" id="IPR001841">
    <property type="entry name" value="Znf_RING"/>
</dbReference>
<gene>
    <name evidence="3" type="primary">LOC104600707</name>
</gene>
<dbReference type="AlphaFoldDB" id="A0A1U8A4N2"/>
<dbReference type="Gene3D" id="3.30.40.10">
    <property type="entry name" value="Zinc/RING finger domain, C3HC4 (zinc finger)"/>
    <property type="match status" value="1"/>
</dbReference>
<dbReference type="Pfam" id="PF12738">
    <property type="entry name" value="PTCB-BRCT"/>
    <property type="match status" value="1"/>
</dbReference>
<dbReference type="PROSITE" id="PS50172">
    <property type="entry name" value="BRCT"/>
    <property type="match status" value="1"/>
</dbReference>
<dbReference type="InterPro" id="IPR001357">
    <property type="entry name" value="BRCT_dom"/>
</dbReference>
<evidence type="ECO:0000313" key="2">
    <source>
        <dbReference type="Proteomes" id="UP000189703"/>
    </source>
</evidence>
<reference evidence="3" key="1">
    <citation type="submission" date="2025-08" db="UniProtKB">
        <authorList>
            <consortium name="RefSeq"/>
        </authorList>
    </citation>
    <scope>IDENTIFICATION</scope>
</reference>
<feature type="region of interest" description="Disordered" evidence="1">
    <location>
        <begin position="175"/>
        <end position="195"/>
    </location>
</feature>
<dbReference type="SUPFAM" id="SSF57903">
    <property type="entry name" value="FYVE/PHD zinc finger"/>
    <property type="match status" value="1"/>
</dbReference>
<dbReference type="Pfam" id="PF13639">
    <property type="entry name" value="zf-RING_2"/>
    <property type="match status" value="1"/>
</dbReference>
<dbReference type="InterPro" id="IPR036420">
    <property type="entry name" value="BRCT_dom_sf"/>
</dbReference>
<dbReference type="InterPro" id="IPR013083">
    <property type="entry name" value="Znf_RING/FYVE/PHD"/>
</dbReference>
<dbReference type="Gene3D" id="3.40.50.10190">
    <property type="entry name" value="BRCT domain"/>
    <property type="match status" value="1"/>
</dbReference>
<proteinExistence type="predicted"/>
<dbReference type="GO" id="GO:0005634">
    <property type="term" value="C:nucleus"/>
    <property type="evidence" value="ECO:0000318"/>
    <property type="project" value="GO_Central"/>
</dbReference>